<keyword evidence="8" id="KW-1185">Reference proteome</keyword>
<feature type="region of interest" description="Disordered" evidence="5">
    <location>
        <begin position="251"/>
        <end position="323"/>
    </location>
</feature>
<dbReference type="Proteomes" id="UP000193218">
    <property type="component" value="Unassembled WGS sequence"/>
</dbReference>
<dbReference type="GO" id="GO:0022857">
    <property type="term" value="F:transmembrane transporter activity"/>
    <property type="evidence" value="ECO:0007669"/>
    <property type="project" value="InterPro"/>
</dbReference>
<dbReference type="Pfam" id="PF07690">
    <property type="entry name" value="MFS_1"/>
    <property type="match status" value="1"/>
</dbReference>
<feature type="transmembrane region" description="Helical" evidence="6">
    <location>
        <begin position="798"/>
        <end position="821"/>
    </location>
</feature>
<dbReference type="RefSeq" id="XP_021873323.1">
    <property type="nucleotide sequence ID" value="XM_022012517.1"/>
</dbReference>
<dbReference type="InterPro" id="IPR011701">
    <property type="entry name" value="MFS"/>
</dbReference>
<feature type="region of interest" description="Disordered" evidence="5">
    <location>
        <begin position="519"/>
        <end position="552"/>
    </location>
</feature>
<feature type="transmembrane region" description="Helical" evidence="6">
    <location>
        <begin position="592"/>
        <end position="610"/>
    </location>
</feature>
<feature type="transmembrane region" description="Helical" evidence="6">
    <location>
        <begin position="768"/>
        <end position="792"/>
    </location>
</feature>
<feature type="compositionally biased region" description="Polar residues" evidence="5">
    <location>
        <begin position="286"/>
        <end position="314"/>
    </location>
</feature>
<feature type="compositionally biased region" description="Polar residues" evidence="5">
    <location>
        <begin position="251"/>
        <end position="275"/>
    </location>
</feature>
<feature type="transmembrane region" description="Helical" evidence="6">
    <location>
        <begin position="402"/>
        <end position="427"/>
    </location>
</feature>
<gene>
    <name evidence="7" type="ORF">BD324DRAFT_333592</name>
</gene>
<evidence type="ECO:0000256" key="5">
    <source>
        <dbReference type="SAM" id="MobiDB-lite"/>
    </source>
</evidence>
<dbReference type="InterPro" id="IPR036259">
    <property type="entry name" value="MFS_trans_sf"/>
</dbReference>
<dbReference type="AlphaFoldDB" id="A0A1Y1UN30"/>
<feature type="region of interest" description="Disordered" evidence="5">
    <location>
        <begin position="668"/>
        <end position="687"/>
    </location>
</feature>
<feature type="transmembrane region" description="Helical" evidence="6">
    <location>
        <begin position="630"/>
        <end position="649"/>
    </location>
</feature>
<evidence type="ECO:0000313" key="8">
    <source>
        <dbReference type="Proteomes" id="UP000193218"/>
    </source>
</evidence>
<dbReference type="OrthoDB" id="3026777at2759"/>
<feature type="compositionally biased region" description="Basic residues" evidence="5">
    <location>
        <begin position="857"/>
        <end position="868"/>
    </location>
</feature>
<sequence length="868" mass="94552">MSATPSGAPSKASLSVPRHVRPHNSRQHSFTSAVSVTSNQSHARRQAQEFIASEVLTFGGEPGPIDDGVTRWLYPDGVPTTNVDGQTGHNHHHHHNPHDHPDAEQEEDDEISEEESEEDVPDEQSIHDAEWEAARVGSIARRSLWRKPRPAWIYPFIITATLTGGMSAAPRSELYINLACLSHPPRQPSSMEDMTLAQDLQMSFSSLSNVESPWTSDLQTNVSVPTTDKPAKSPADEWFLRMQREMYEWNMSHQQQASNPGHDIPSSQSPSSTILYPSGPIPHPTQSPTDPDGQPGQSDDTPAGNGSQGSSPINSHPPFRAIDPALCKRDPKVQAAAARLTMSMMLVAGILSALTTGYWGQKSDKVGRSKLMSLTTVGLALGELNFVLVASFPYLAPGGYRALLIGPFLDGLLGGYSTISATVHAYISDTTPDGSRASAFSRLAGITMFGFASGPVLGSLLIKATGNIMIPFYANVILHIVSIPAYYFLLPESLSSEARRHLRKMAKISRLAEKRRDAMEREWENEDPDETEEPATPGVSGRRFSTAGHSRRRKRFVGNAKRLFRRMTRFARPLQVFAPVERPDGRGKDYNLTLVGLGMFVCSLMMGNLIVKMQYAFFAFGWTSAEVGPYMSLLGATRGTVLLLILPIIMHYAKPRFRQAGLIGNSLPEPAPDASEPHSSGRDPSVSTTASSVKAVTMAKPQPSLLDLVTVRVCMFIEFTGWTLLAFGQNARNYVLCSMVITLGSATGPALNSLALSLIPSQAEAGRLFGAISVISAVGATLISPLIFGNLFAVTVGWYAPTIFVLCAFIMGCAQLCISLIRLETPDETRNAERGRSRRVKRVNSSVSRRPDMRTSSKGKRSRSRGSN</sequence>
<proteinExistence type="predicted"/>
<feature type="region of interest" description="Disordered" evidence="5">
    <location>
        <begin position="58"/>
        <end position="128"/>
    </location>
</feature>
<feature type="transmembrane region" description="Helical" evidence="6">
    <location>
        <begin position="733"/>
        <end position="756"/>
    </location>
</feature>
<keyword evidence="2 6" id="KW-0812">Transmembrane</keyword>
<evidence type="ECO:0000256" key="3">
    <source>
        <dbReference type="ARBA" id="ARBA00022989"/>
    </source>
</evidence>
<dbReference type="PANTHER" id="PTHR23507:SF1">
    <property type="entry name" value="FI18259P1-RELATED"/>
    <property type="match status" value="1"/>
</dbReference>
<evidence type="ECO:0000256" key="6">
    <source>
        <dbReference type="SAM" id="Phobius"/>
    </source>
</evidence>
<feature type="compositionally biased region" description="Acidic residues" evidence="5">
    <location>
        <begin position="523"/>
        <end position="533"/>
    </location>
</feature>
<feature type="transmembrane region" description="Helical" evidence="6">
    <location>
        <begin position="439"/>
        <end position="462"/>
    </location>
</feature>
<name>A0A1Y1UN30_9TREE</name>
<evidence type="ECO:0000256" key="4">
    <source>
        <dbReference type="ARBA" id="ARBA00023136"/>
    </source>
</evidence>
<evidence type="ECO:0000313" key="7">
    <source>
        <dbReference type="EMBL" id="ORX39460.1"/>
    </source>
</evidence>
<dbReference type="Gene3D" id="1.20.1250.20">
    <property type="entry name" value="MFS general substrate transporter like domains"/>
    <property type="match status" value="2"/>
</dbReference>
<feature type="compositionally biased region" description="Polar residues" evidence="5">
    <location>
        <begin position="79"/>
        <end position="88"/>
    </location>
</feature>
<dbReference type="PANTHER" id="PTHR23507">
    <property type="entry name" value="ZGC:174356"/>
    <property type="match status" value="1"/>
</dbReference>
<comment type="caution">
    <text evidence="7">The sequence shown here is derived from an EMBL/GenBank/DDBJ whole genome shotgun (WGS) entry which is preliminary data.</text>
</comment>
<feature type="transmembrane region" description="Helical" evidence="6">
    <location>
        <begin position="336"/>
        <end position="359"/>
    </location>
</feature>
<feature type="transmembrane region" description="Helical" evidence="6">
    <location>
        <begin position="468"/>
        <end position="490"/>
    </location>
</feature>
<keyword evidence="3 6" id="KW-1133">Transmembrane helix</keyword>
<feature type="region of interest" description="Disordered" evidence="5">
    <location>
        <begin position="1"/>
        <end position="45"/>
    </location>
</feature>
<evidence type="ECO:0000256" key="1">
    <source>
        <dbReference type="ARBA" id="ARBA00004141"/>
    </source>
</evidence>
<protein>
    <submittedName>
        <fullName evidence="7">Major facilitator superfamily domain-containing protein</fullName>
    </submittedName>
</protein>
<feature type="compositionally biased region" description="Polar residues" evidence="5">
    <location>
        <begin position="27"/>
        <end position="41"/>
    </location>
</feature>
<reference evidence="7 8" key="1">
    <citation type="submission" date="2017-03" db="EMBL/GenBank/DDBJ databases">
        <title>Widespread Adenine N6-methylation of Active Genes in Fungi.</title>
        <authorList>
            <consortium name="DOE Joint Genome Institute"/>
            <person name="Mondo S.J."/>
            <person name="Dannebaum R.O."/>
            <person name="Kuo R.C."/>
            <person name="Louie K.B."/>
            <person name="Bewick A.J."/>
            <person name="Labutti K."/>
            <person name="Haridas S."/>
            <person name="Kuo A."/>
            <person name="Salamov A."/>
            <person name="Ahrendt S.R."/>
            <person name="Lau R."/>
            <person name="Bowen B.P."/>
            <person name="Lipzen A."/>
            <person name="Sullivan W."/>
            <person name="Andreopoulos W.B."/>
            <person name="Clum A."/>
            <person name="Lindquist E."/>
            <person name="Daum C."/>
            <person name="Northen T.R."/>
            <person name="Ramamoorthy G."/>
            <person name="Schmitz R.J."/>
            <person name="Gryganskyi A."/>
            <person name="Culley D."/>
            <person name="Magnuson J."/>
            <person name="James T.Y."/>
            <person name="O'Malley M.A."/>
            <person name="Stajich J.E."/>
            <person name="Spatafora J.W."/>
            <person name="Visel A."/>
            <person name="Grigoriev I.V."/>
        </authorList>
    </citation>
    <scope>NUCLEOTIDE SEQUENCE [LARGE SCALE GENOMIC DNA]</scope>
    <source>
        <strain evidence="7 8">NRRL Y-17943</strain>
    </source>
</reference>
<dbReference type="GeneID" id="33554325"/>
<dbReference type="SUPFAM" id="SSF103473">
    <property type="entry name" value="MFS general substrate transporter"/>
    <property type="match status" value="1"/>
</dbReference>
<feature type="compositionally biased region" description="Acidic residues" evidence="5">
    <location>
        <begin position="104"/>
        <end position="122"/>
    </location>
</feature>
<dbReference type="EMBL" id="NBSH01000003">
    <property type="protein sequence ID" value="ORX39460.1"/>
    <property type="molecule type" value="Genomic_DNA"/>
</dbReference>
<comment type="subcellular location">
    <subcellularLocation>
        <location evidence="1">Membrane</location>
        <topology evidence="1">Multi-pass membrane protein</topology>
    </subcellularLocation>
</comment>
<feature type="transmembrane region" description="Helical" evidence="6">
    <location>
        <begin position="705"/>
        <end position="727"/>
    </location>
</feature>
<dbReference type="InParanoid" id="A0A1Y1UN30"/>
<feature type="region of interest" description="Disordered" evidence="5">
    <location>
        <begin position="829"/>
        <end position="868"/>
    </location>
</feature>
<accession>A0A1Y1UN30</accession>
<keyword evidence="4 6" id="KW-0472">Membrane</keyword>
<organism evidence="7 8">
    <name type="scientific">Kockovaella imperatae</name>
    <dbReference type="NCBI Taxonomy" id="4999"/>
    <lineage>
        <taxon>Eukaryota</taxon>
        <taxon>Fungi</taxon>
        <taxon>Dikarya</taxon>
        <taxon>Basidiomycota</taxon>
        <taxon>Agaricomycotina</taxon>
        <taxon>Tremellomycetes</taxon>
        <taxon>Tremellales</taxon>
        <taxon>Cuniculitremaceae</taxon>
        <taxon>Kockovaella</taxon>
    </lineage>
</organism>
<evidence type="ECO:0000256" key="2">
    <source>
        <dbReference type="ARBA" id="ARBA00022692"/>
    </source>
</evidence>
<feature type="transmembrane region" description="Helical" evidence="6">
    <location>
        <begin position="371"/>
        <end position="396"/>
    </location>
</feature>
<dbReference type="GO" id="GO:0016020">
    <property type="term" value="C:membrane"/>
    <property type="evidence" value="ECO:0007669"/>
    <property type="project" value="UniProtKB-SubCell"/>
</dbReference>